<feature type="region of interest" description="Disordered" evidence="1">
    <location>
        <begin position="1"/>
        <end position="151"/>
    </location>
</feature>
<reference evidence="2" key="1">
    <citation type="submission" date="2020-02" db="EMBL/GenBank/DDBJ databases">
        <authorList>
            <person name="Meier V. D."/>
        </authorList>
    </citation>
    <scope>NUCLEOTIDE SEQUENCE</scope>
    <source>
        <strain evidence="2">AVDCRST_MAG91</strain>
    </source>
</reference>
<sequence length="151" mass="17796">ADRQPCRHPRPHRRGDRRLALDHDRPADDRPLRRRDRRPAVHPRRSGPCSRDSLRRHRRARLPHPVAAQPNGVGRHARAARRVARRQLRLRTRPLHPACPLGQPSPRPLCPDRVRREEAGPAPVRPRRRHRDRRRGQARPHRRLDRPGLCL</sequence>
<evidence type="ECO:0000256" key="1">
    <source>
        <dbReference type="SAM" id="MobiDB-lite"/>
    </source>
</evidence>
<organism evidence="2">
    <name type="scientific">uncultured Sphingomonadaceae bacterium</name>
    <dbReference type="NCBI Taxonomy" id="169976"/>
    <lineage>
        <taxon>Bacteria</taxon>
        <taxon>Pseudomonadati</taxon>
        <taxon>Pseudomonadota</taxon>
        <taxon>Alphaproteobacteria</taxon>
        <taxon>Sphingomonadales</taxon>
        <taxon>Sphingomonadaceae</taxon>
        <taxon>environmental samples</taxon>
    </lineage>
</organism>
<feature type="compositionally biased region" description="Basic residues" evidence="1">
    <location>
        <begin position="1"/>
        <end position="16"/>
    </location>
</feature>
<evidence type="ECO:0000313" key="2">
    <source>
        <dbReference type="EMBL" id="CAA9497164.1"/>
    </source>
</evidence>
<gene>
    <name evidence="2" type="ORF">AVDCRST_MAG91-857</name>
</gene>
<feature type="non-terminal residue" evidence="2">
    <location>
        <position position="151"/>
    </location>
</feature>
<dbReference type="AlphaFoldDB" id="A0A6J4SIW5"/>
<feature type="non-terminal residue" evidence="2">
    <location>
        <position position="1"/>
    </location>
</feature>
<feature type="compositionally biased region" description="Basic residues" evidence="1">
    <location>
        <begin position="75"/>
        <end position="94"/>
    </location>
</feature>
<protein>
    <submittedName>
        <fullName evidence="2">Acyl dehydratase</fullName>
    </submittedName>
</protein>
<feature type="compositionally biased region" description="Basic residues" evidence="1">
    <location>
        <begin position="125"/>
        <end position="144"/>
    </location>
</feature>
<name>A0A6J4SIW5_9SPHN</name>
<feature type="compositionally biased region" description="Basic and acidic residues" evidence="1">
    <location>
        <begin position="110"/>
        <end position="119"/>
    </location>
</feature>
<dbReference type="EMBL" id="CADCVX010000193">
    <property type="protein sequence ID" value="CAA9497164.1"/>
    <property type="molecule type" value="Genomic_DNA"/>
</dbReference>
<feature type="compositionally biased region" description="Basic and acidic residues" evidence="1">
    <location>
        <begin position="17"/>
        <end position="31"/>
    </location>
</feature>
<proteinExistence type="predicted"/>
<feature type="compositionally biased region" description="Basic residues" evidence="1">
    <location>
        <begin position="32"/>
        <end position="45"/>
    </location>
</feature>
<accession>A0A6J4SIW5</accession>